<organism evidence="1 2">
    <name type="scientific">Pristionchus entomophagus</name>
    <dbReference type="NCBI Taxonomy" id="358040"/>
    <lineage>
        <taxon>Eukaryota</taxon>
        <taxon>Metazoa</taxon>
        <taxon>Ecdysozoa</taxon>
        <taxon>Nematoda</taxon>
        <taxon>Chromadorea</taxon>
        <taxon>Rhabditida</taxon>
        <taxon>Rhabditina</taxon>
        <taxon>Diplogasteromorpha</taxon>
        <taxon>Diplogasteroidea</taxon>
        <taxon>Neodiplogasteridae</taxon>
        <taxon>Pristionchus</taxon>
    </lineage>
</organism>
<dbReference type="AlphaFoldDB" id="A0AAV5ULP7"/>
<gene>
    <name evidence="1" type="ORF">PENTCL1PPCAC_30185</name>
</gene>
<comment type="caution">
    <text evidence="1">The sequence shown here is derived from an EMBL/GenBank/DDBJ whole genome shotgun (WGS) entry which is preliminary data.</text>
</comment>
<sequence length="169" mass="18832">LCLLTTLVCGQKEMFDRKVTTFVTTYFEENEHKVTSLVIDFLVARLAWEEITDGIKKHANSLIPESKYISAMALISSFSSCLENMAGTMTKMVANITAAFKKVLKTPYNKIVKKMKTMTESGKTAKQMRKQAYIIANAALTKKLVQKVINASKAVSTQASWMCTTDSLN</sequence>
<evidence type="ECO:0000313" key="2">
    <source>
        <dbReference type="Proteomes" id="UP001432027"/>
    </source>
</evidence>
<protein>
    <submittedName>
        <fullName evidence="1">Uncharacterized protein</fullName>
    </submittedName>
</protein>
<feature type="non-terminal residue" evidence="1">
    <location>
        <position position="1"/>
    </location>
</feature>
<accession>A0AAV5ULP7</accession>
<name>A0AAV5ULP7_9BILA</name>
<feature type="non-terminal residue" evidence="1">
    <location>
        <position position="169"/>
    </location>
</feature>
<reference evidence="1" key="1">
    <citation type="submission" date="2023-10" db="EMBL/GenBank/DDBJ databases">
        <title>Genome assembly of Pristionchus species.</title>
        <authorList>
            <person name="Yoshida K."/>
            <person name="Sommer R.J."/>
        </authorList>
    </citation>
    <scope>NUCLEOTIDE SEQUENCE</scope>
    <source>
        <strain evidence="1">RS0144</strain>
    </source>
</reference>
<proteinExistence type="predicted"/>
<dbReference type="Proteomes" id="UP001432027">
    <property type="component" value="Unassembled WGS sequence"/>
</dbReference>
<dbReference type="EMBL" id="BTSX01000006">
    <property type="protein sequence ID" value="GMT08011.1"/>
    <property type="molecule type" value="Genomic_DNA"/>
</dbReference>
<keyword evidence="2" id="KW-1185">Reference proteome</keyword>
<evidence type="ECO:0000313" key="1">
    <source>
        <dbReference type="EMBL" id="GMT08011.1"/>
    </source>
</evidence>